<dbReference type="STRING" id="1348774.AB433_04980"/>
<name>A0A0G3XD30_9SPHN</name>
<protein>
    <submittedName>
        <fullName evidence="1">Uncharacterized protein</fullName>
    </submittedName>
</protein>
<dbReference type="AlphaFoldDB" id="A0A0G3XD30"/>
<dbReference type="Proteomes" id="UP000035287">
    <property type="component" value="Chromosome"/>
</dbReference>
<dbReference type="RefSeq" id="WP_047820168.1">
    <property type="nucleotide sequence ID" value="NZ_CP011770.1"/>
</dbReference>
<dbReference type="Pfam" id="PF03929">
    <property type="entry name" value="PepSY_TM"/>
    <property type="match status" value="1"/>
</dbReference>
<proteinExistence type="predicted"/>
<dbReference type="KEGG" id="cna:AB433_04980"/>
<dbReference type="EMBL" id="CP011770">
    <property type="protein sequence ID" value="AKM09480.1"/>
    <property type="molecule type" value="Genomic_DNA"/>
</dbReference>
<organism evidence="1 2">
    <name type="scientific">Croceicoccus naphthovorans</name>
    <dbReference type="NCBI Taxonomy" id="1348774"/>
    <lineage>
        <taxon>Bacteria</taxon>
        <taxon>Pseudomonadati</taxon>
        <taxon>Pseudomonadota</taxon>
        <taxon>Alphaproteobacteria</taxon>
        <taxon>Sphingomonadales</taxon>
        <taxon>Erythrobacteraceae</taxon>
        <taxon>Croceicoccus</taxon>
    </lineage>
</organism>
<accession>A0A0G3XD30</accession>
<gene>
    <name evidence="1" type="ORF">AB433_04980</name>
</gene>
<keyword evidence="2" id="KW-1185">Reference proteome</keyword>
<sequence>MTDPRSSRRSAPKLALRYHRRISVALLAFWLVQALTGMIMVFHWELDDALLPGVERSLDLLAMERSIDELAPEGSGKTVGSVWESGGVANRFDLYLDGPDGSSLVRVDGAGNVLRTRADAEMVADGGWISTLKSVHHNLLAGEIGDWIVGISGLFLFTNLILGLIAAWPRAGTWRRALLPVAGKGAKVAQTYAWHRAVGLWGVLPGLALAGSGVLLVFADTVEAIVQPPSIAAPDLSGEGDVGFAAAVGSALNEFPRARVSGVSMPSEDGGAYRIRLLQDSETRGVYGTTTLFVRASDGAIVARQDALNDGPSRSFVDGLFPFHTGHAGGTLGRMLVLAAGLWLVVMIALGLLLWQRRR</sequence>
<dbReference type="InterPro" id="IPR005625">
    <property type="entry name" value="PepSY-ass_TM"/>
</dbReference>
<dbReference type="OrthoDB" id="7626573at2"/>
<evidence type="ECO:0000313" key="1">
    <source>
        <dbReference type="EMBL" id="AKM09480.1"/>
    </source>
</evidence>
<dbReference type="PATRIC" id="fig|1348774.3.peg.1044"/>
<evidence type="ECO:0000313" key="2">
    <source>
        <dbReference type="Proteomes" id="UP000035287"/>
    </source>
</evidence>
<dbReference type="PANTHER" id="PTHR34219">
    <property type="entry name" value="IRON-REGULATED INNER MEMBRANE PROTEIN-RELATED"/>
    <property type="match status" value="1"/>
</dbReference>
<reference evidence="1 2" key="1">
    <citation type="submission" date="2015-06" db="EMBL/GenBank/DDBJ databases">
        <authorList>
            <person name="Zeng Y."/>
            <person name="Huang Y."/>
        </authorList>
    </citation>
    <scope>NUCLEOTIDE SEQUENCE [LARGE SCALE GENOMIC DNA]</scope>
    <source>
        <strain evidence="1 2">PQ-2</strain>
    </source>
</reference>